<keyword evidence="2" id="KW-0153">Cholesterol metabolism</keyword>
<name>A0A1H3Q2N7_9ACTN</name>
<keyword evidence="3" id="KW-0285">Flavoprotein</keyword>
<dbReference type="InterPro" id="IPR017938">
    <property type="entry name" value="Riboflavin_synthase-like_b-brl"/>
</dbReference>
<evidence type="ECO:0000256" key="8">
    <source>
        <dbReference type="ARBA" id="ARBA00023002"/>
    </source>
</evidence>
<dbReference type="PANTHER" id="PTHR47354:SF8">
    <property type="entry name" value="1,2-PHENYLACETYL-COA EPOXIDASE, SUBUNIT E"/>
    <property type="match status" value="1"/>
</dbReference>
<sequence>MRQEVSIAASAGERGAERPRSTTERQNTAPAEAPARPRRRPQFHPLTVAEVERLTDDAVAVTFDIPADLAEDYRFRPGQALTLRRVDGDRDERRSYSICAPVGAAPRVGVREVPGGFFSSYLVHEVKPGDAIEVLPPSGTFTADLSTPADHVFVVAGSGITPALSLAASVLRDGQSTVTVFYGNRRTNTVMFADELADLKDAYGPRLQLVHVLSREPRDAELTSGRLDGARLRALVENLVEVERVDHWWLCGPHGMVGDARALLAELGVPSEKVHQELFYVDDVPPQPVRGDDQTVTGPSSQVTVVLDGRSTTLALPKDETVLDSAQRVRSDLPFACKGGVCGTCRARVTDGEVEMRRNYALEAKEVDAGYVLTCQTVPLSDAVTVDFDA</sequence>
<evidence type="ECO:0000256" key="2">
    <source>
        <dbReference type="ARBA" id="ARBA00022548"/>
    </source>
</evidence>
<dbReference type="InterPro" id="IPR001041">
    <property type="entry name" value="2Fe-2S_ferredoxin-type"/>
</dbReference>
<keyword evidence="12" id="KW-0443">Lipid metabolism</keyword>
<feature type="domain" description="2Fe-2S ferredoxin-type" evidence="20">
    <location>
        <begin position="301"/>
        <end position="390"/>
    </location>
</feature>
<dbReference type="Pfam" id="PF00111">
    <property type="entry name" value="Fer2"/>
    <property type="match status" value="1"/>
</dbReference>
<dbReference type="PANTHER" id="PTHR47354">
    <property type="entry name" value="NADH OXIDOREDUCTASE HCR"/>
    <property type="match status" value="1"/>
</dbReference>
<evidence type="ECO:0000256" key="16">
    <source>
        <dbReference type="ARBA" id="ARBA00071689"/>
    </source>
</evidence>
<dbReference type="InterPro" id="IPR039261">
    <property type="entry name" value="FNR_nucleotide-bd"/>
</dbReference>
<dbReference type="InterPro" id="IPR017927">
    <property type="entry name" value="FAD-bd_FR_type"/>
</dbReference>
<proteinExistence type="predicted"/>
<dbReference type="Gene3D" id="2.40.30.10">
    <property type="entry name" value="Translation factors"/>
    <property type="match status" value="1"/>
</dbReference>
<dbReference type="GO" id="GO:0071949">
    <property type="term" value="F:FAD binding"/>
    <property type="evidence" value="ECO:0007669"/>
    <property type="project" value="UniProtKB-ARBA"/>
</dbReference>
<dbReference type="PROSITE" id="PS00197">
    <property type="entry name" value="2FE2S_FER_1"/>
    <property type="match status" value="1"/>
</dbReference>
<evidence type="ECO:0000259" key="20">
    <source>
        <dbReference type="PROSITE" id="PS51085"/>
    </source>
</evidence>
<feature type="region of interest" description="Disordered" evidence="19">
    <location>
        <begin position="1"/>
        <end position="43"/>
    </location>
</feature>
<dbReference type="FunFam" id="3.10.20.30:FF:000023">
    <property type="entry name" value="3-ketosteroid-9-alpha-hydroxylase reductase subunit"/>
    <property type="match status" value="1"/>
</dbReference>
<dbReference type="Gene3D" id="3.40.50.80">
    <property type="entry name" value="Nucleotide-binding domain of ferredoxin-NADP reductase (FNR) module"/>
    <property type="match status" value="1"/>
</dbReference>
<dbReference type="Pfam" id="PF00175">
    <property type="entry name" value="NAD_binding_1"/>
    <property type="match status" value="1"/>
</dbReference>
<feature type="domain" description="FAD-binding FR-type" evidence="21">
    <location>
        <begin position="41"/>
        <end position="144"/>
    </location>
</feature>
<dbReference type="GO" id="GO:0046872">
    <property type="term" value="F:metal ion binding"/>
    <property type="evidence" value="ECO:0007669"/>
    <property type="project" value="UniProtKB-KW"/>
</dbReference>
<evidence type="ECO:0000256" key="6">
    <source>
        <dbReference type="ARBA" id="ARBA00022827"/>
    </source>
</evidence>
<dbReference type="InterPro" id="IPR036010">
    <property type="entry name" value="2Fe-2S_ferredoxin-like_sf"/>
</dbReference>
<dbReference type="Gene3D" id="3.10.20.30">
    <property type="match status" value="1"/>
</dbReference>
<keyword evidence="9" id="KW-0408">Iron</keyword>
<keyword evidence="12" id="KW-0753">Steroid metabolism</keyword>
<dbReference type="InterPro" id="IPR006058">
    <property type="entry name" value="2Fe2S_fd_BS"/>
</dbReference>
<dbReference type="GO" id="GO:0008203">
    <property type="term" value="P:cholesterol metabolic process"/>
    <property type="evidence" value="ECO:0007669"/>
    <property type="project" value="UniProtKB-KW"/>
</dbReference>
<dbReference type="CDD" id="cd06214">
    <property type="entry name" value="PA_degradation_oxidoreductase_like"/>
    <property type="match status" value="1"/>
</dbReference>
<keyword evidence="5" id="KW-0479">Metal-binding</keyword>
<evidence type="ECO:0000256" key="18">
    <source>
        <dbReference type="ARBA" id="ARBA00079721"/>
    </source>
</evidence>
<keyword evidence="11" id="KW-1207">Sterol metabolism</keyword>
<dbReference type="Proteomes" id="UP000198921">
    <property type="component" value="Unassembled WGS sequence"/>
</dbReference>
<evidence type="ECO:0000259" key="21">
    <source>
        <dbReference type="PROSITE" id="PS51384"/>
    </source>
</evidence>
<evidence type="ECO:0000313" key="23">
    <source>
        <dbReference type="Proteomes" id="UP000198921"/>
    </source>
</evidence>
<keyword evidence="23" id="KW-1185">Reference proteome</keyword>
<keyword evidence="4" id="KW-0001">2Fe-2S</keyword>
<evidence type="ECO:0000256" key="17">
    <source>
        <dbReference type="ARBA" id="ARBA00078495"/>
    </source>
</evidence>
<feature type="compositionally biased region" description="Basic and acidic residues" evidence="19">
    <location>
        <begin position="14"/>
        <end position="23"/>
    </location>
</feature>
<dbReference type="SUPFAM" id="SSF52343">
    <property type="entry name" value="Ferredoxin reductase-like, C-terminal NADP-linked domain"/>
    <property type="match status" value="1"/>
</dbReference>
<evidence type="ECO:0000256" key="7">
    <source>
        <dbReference type="ARBA" id="ARBA00022963"/>
    </source>
</evidence>
<evidence type="ECO:0000256" key="1">
    <source>
        <dbReference type="ARBA" id="ARBA00001974"/>
    </source>
</evidence>
<keyword evidence="8" id="KW-0560">Oxidoreductase</keyword>
<dbReference type="InterPro" id="IPR001433">
    <property type="entry name" value="OxRdtase_FAD/NAD-bd"/>
</dbReference>
<dbReference type="EMBL" id="FNOT01000019">
    <property type="protein sequence ID" value="SDZ07657.1"/>
    <property type="molecule type" value="Genomic_DNA"/>
</dbReference>
<gene>
    <name evidence="22" type="ORF">SAMN05660209_04592</name>
</gene>
<reference evidence="23" key="1">
    <citation type="submission" date="2016-10" db="EMBL/GenBank/DDBJ databases">
        <authorList>
            <person name="Varghese N."/>
            <person name="Submissions S."/>
        </authorList>
    </citation>
    <scope>NUCLEOTIDE SEQUENCE [LARGE SCALE GENOMIC DNA]</scope>
    <source>
        <strain evidence="23">DSM 45422</strain>
    </source>
</reference>
<dbReference type="PROSITE" id="PS51384">
    <property type="entry name" value="FAD_FR"/>
    <property type="match status" value="1"/>
</dbReference>
<evidence type="ECO:0000256" key="9">
    <source>
        <dbReference type="ARBA" id="ARBA00023004"/>
    </source>
</evidence>
<dbReference type="SUPFAM" id="SSF63380">
    <property type="entry name" value="Riboflavin synthase domain-like"/>
    <property type="match status" value="1"/>
</dbReference>
<evidence type="ECO:0000256" key="11">
    <source>
        <dbReference type="ARBA" id="ARBA00023166"/>
    </source>
</evidence>
<organism evidence="22 23">
    <name type="scientific">Geodermatophilus africanus</name>
    <dbReference type="NCBI Taxonomy" id="1137993"/>
    <lineage>
        <taxon>Bacteria</taxon>
        <taxon>Bacillati</taxon>
        <taxon>Actinomycetota</taxon>
        <taxon>Actinomycetes</taxon>
        <taxon>Geodermatophilales</taxon>
        <taxon>Geodermatophilaceae</taxon>
        <taxon>Geodermatophilus</taxon>
    </lineage>
</organism>
<evidence type="ECO:0000256" key="4">
    <source>
        <dbReference type="ARBA" id="ARBA00022714"/>
    </source>
</evidence>
<dbReference type="GO" id="GO:0051537">
    <property type="term" value="F:2 iron, 2 sulfur cluster binding"/>
    <property type="evidence" value="ECO:0007669"/>
    <property type="project" value="UniProtKB-KW"/>
</dbReference>
<dbReference type="GO" id="GO:0010124">
    <property type="term" value="P:phenylacetate catabolic process"/>
    <property type="evidence" value="ECO:0007669"/>
    <property type="project" value="InterPro"/>
</dbReference>
<dbReference type="InterPro" id="IPR012675">
    <property type="entry name" value="Beta-grasp_dom_sf"/>
</dbReference>
<keyword evidence="6" id="KW-0274">FAD</keyword>
<dbReference type="InterPro" id="IPR050415">
    <property type="entry name" value="MRET"/>
</dbReference>
<evidence type="ECO:0000256" key="5">
    <source>
        <dbReference type="ARBA" id="ARBA00022723"/>
    </source>
</evidence>
<dbReference type="InterPro" id="IPR011884">
    <property type="entry name" value="PaaE"/>
</dbReference>
<evidence type="ECO:0000256" key="19">
    <source>
        <dbReference type="SAM" id="MobiDB-lite"/>
    </source>
</evidence>
<comment type="cofactor">
    <cofactor evidence="1">
        <name>FAD</name>
        <dbReference type="ChEBI" id="CHEBI:57692"/>
    </cofactor>
</comment>
<accession>A0A1H3Q2N7</accession>
<dbReference type="AlphaFoldDB" id="A0A1H3Q2N7"/>
<comment type="catalytic activity">
    <reaction evidence="14">
        <text>androsta-1,4-diene-3,17-dione + 2 reduced [2Fe-2S]-[ferredoxin] + O2 + 2 H(+) = 9alpha-hydroxyandrosta-1,4-diene-3,17-dione + 2 oxidized [2Fe-2S]-[ferredoxin] + H2O</text>
        <dbReference type="Rhea" id="RHEA:32199"/>
        <dbReference type="Rhea" id="RHEA-COMP:10000"/>
        <dbReference type="Rhea" id="RHEA-COMP:10001"/>
        <dbReference type="ChEBI" id="CHEBI:15377"/>
        <dbReference type="ChEBI" id="CHEBI:15378"/>
        <dbReference type="ChEBI" id="CHEBI:15379"/>
        <dbReference type="ChEBI" id="CHEBI:33737"/>
        <dbReference type="ChEBI" id="CHEBI:33738"/>
        <dbReference type="ChEBI" id="CHEBI:40799"/>
        <dbReference type="ChEBI" id="CHEBI:63641"/>
        <dbReference type="EC" id="1.14.15.30"/>
    </reaction>
</comment>
<evidence type="ECO:0000256" key="13">
    <source>
        <dbReference type="ARBA" id="ARBA00030944"/>
    </source>
</evidence>
<evidence type="ECO:0000256" key="15">
    <source>
        <dbReference type="ARBA" id="ARBA00066793"/>
    </source>
</evidence>
<evidence type="ECO:0000256" key="12">
    <source>
        <dbReference type="ARBA" id="ARBA00023221"/>
    </source>
</evidence>
<dbReference type="NCBIfam" id="TIGR02160">
    <property type="entry name" value="PA_CoA_Oxy5"/>
    <property type="match status" value="1"/>
</dbReference>
<dbReference type="PROSITE" id="PS51085">
    <property type="entry name" value="2FE2S_FER_2"/>
    <property type="match status" value="1"/>
</dbReference>
<evidence type="ECO:0000256" key="14">
    <source>
        <dbReference type="ARBA" id="ARBA00050368"/>
    </source>
</evidence>
<dbReference type="CDD" id="cd00207">
    <property type="entry name" value="fer2"/>
    <property type="match status" value="1"/>
</dbReference>
<dbReference type="STRING" id="1137993.SAMN05660209_04592"/>
<keyword evidence="10" id="KW-0411">Iron-sulfur</keyword>
<dbReference type="Pfam" id="PF00970">
    <property type="entry name" value="FAD_binding_6"/>
    <property type="match status" value="1"/>
</dbReference>
<evidence type="ECO:0000256" key="3">
    <source>
        <dbReference type="ARBA" id="ARBA00022630"/>
    </source>
</evidence>
<evidence type="ECO:0000313" key="22">
    <source>
        <dbReference type="EMBL" id="SDZ07657.1"/>
    </source>
</evidence>
<protein>
    <recommendedName>
        <fullName evidence="16">3-ketosteroid-9-alpha-monooxygenase, ferredoxin reductase component</fullName>
        <ecNumber evidence="15">1.14.15.30</ecNumber>
    </recommendedName>
    <alternativeName>
        <fullName evidence="17">3-ketosteroid-9-alpha-hydroxylase, ferredoxin reductase component</fullName>
    </alternativeName>
    <alternativeName>
        <fullName evidence="18">Androsta-1,4-diene-3,17-dione 9-alpha-hydroxylase</fullName>
    </alternativeName>
    <alternativeName>
        <fullName evidence="13">Rieske-type oxygenase</fullName>
    </alternativeName>
</protein>
<dbReference type="GO" id="GO:0036200">
    <property type="term" value="F:3-ketosteroid 9-alpha-monooxygenase activity"/>
    <property type="evidence" value="ECO:0007669"/>
    <property type="project" value="UniProtKB-EC"/>
</dbReference>
<evidence type="ECO:0000256" key="10">
    <source>
        <dbReference type="ARBA" id="ARBA00023014"/>
    </source>
</evidence>
<dbReference type="GO" id="GO:0016042">
    <property type="term" value="P:lipid catabolic process"/>
    <property type="evidence" value="ECO:0007669"/>
    <property type="project" value="UniProtKB-KW"/>
</dbReference>
<dbReference type="EC" id="1.14.15.30" evidence="15"/>
<keyword evidence="7" id="KW-0442">Lipid degradation</keyword>
<dbReference type="SUPFAM" id="SSF54292">
    <property type="entry name" value="2Fe-2S ferredoxin-like"/>
    <property type="match status" value="1"/>
</dbReference>
<dbReference type="InterPro" id="IPR008333">
    <property type="entry name" value="Cbr1-like_FAD-bd_dom"/>
</dbReference>